<proteinExistence type="predicted"/>
<dbReference type="RefSeq" id="WP_162787912.1">
    <property type="nucleotide sequence ID" value="NZ_JAEILV010000003.1"/>
</dbReference>
<comment type="caution">
    <text evidence="1">The sequence shown here is derived from an EMBL/GenBank/DDBJ whole genome shotgun (WGS) entry which is preliminary data.</text>
</comment>
<reference evidence="1 2" key="1">
    <citation type="submission" date="2021-03" db="EMBL/GenBank/DDBJ databases">
        <title>First Case of infection caused by Chromobacterium haemolyticum derived from water in China.</title>
        <authorList>
            <person name="Chen J."/>
            <person name="Liu C."/>
        </authorList>
    </citation>
    <scope>NUCLEOTIDE SEQUENCE [LARGE SCALE GENOMIC DNA]</scope>
    <source>
        <strain evidence="1 2">WJ-5</strain>
    </source>
</reference>
<dbReference type="InterPro" id="IPR010982">
    <property type="entry name" value="Lambda_DNA-bd_dom_sf"/>
</dbReference>
<accession>A0ABS3GI31</accession>
<dbReference type="Proteomes" id="UP000664349">
    <property type="component" value="Unassembled WGS sequence"/>
</dbReference>
<dbReference type="EMBL" id="JAFLRD010000003">
    <property type="protein sequence ID" value="MBO0414702.1"/>
    <property type="molecule type" value="Genomic_DNA"/>
</dbReference>
<sequence length="103" mass="11143">MTNWLAMLHAAVQAEGQQAVARRLNYSRTTISLVLAGKYTGRVDLVQNAVQTEFGTVACPFSGHAIARDVCATISAGPIPTHNPSKLANWQHCRHCPNRSTGE</sequence>
<name>A0ABS3GI31_9NEIS</name>
<evidence type="ECO:0000313" key="1">
    <source>
        <dbReference type="EMBL" id="MBO0414702.1"/>
    </source>
</evidence>
<organism evidence="1 2">
    <name type="scientific">Chromobacterium haemolyticum</name>
    <dbReference type="NCBI Taxonomy" id="394935"/>
    <lineage>
        <taxon>Bacteria</taxon>
        <taxon>Pseudomonadati</taxon>
        <taxon>Pseudomonadota</taxon>
        <taxon>Betaproteobacteria</taxon>
        <taxon>Neisseriales</taxon>
        <taxon>Chromobacteriaceae</taxon>
        <taxon>Chromobacterium</taxon>
    </lineage>
</organism>
<dbReference type="Gene3D" id="1.10.260.40">
    <property type="entry name" value="lambda repressor-like DNA-binding domains"/>
    <property type="match status" value="1"/>
</dbReference>
<protein>
    <submittedName>
        <fullName evidence="1">XRE family transcriptional regulator</fullName>
    </submittedName>
</protein>
<evidence type="ECO:0000313" key="2">
    <source>
        <dbReference type="Proteomes" id="UP000664349"/>
    </source>
</evidence>
<keyword evidence="2" id="KW-1185">Reference proteome</keyword>
<gene>
    <name evidence="1" type="ORF">J1C50_04185</name>
</gene>